<reference evidence="1 2" key="1">
    <citation type="submission" date="2018-04" db="EMBL/GenBank/DDBJ databases">
        <title>The genome of golden apple snail Pomacea canaliculata provides insight into stress tolerance and invasive adaptation.</title>
        <authorList>
            <person name="Liu C."/>
            <person name="Liu B."/>
            <person name="Ren Y."/>
            <person name="Zhang Y."/>
            <person name="Wang H."/>
            <person name="Li S."/>
            <person name="Jiang F."/>
            <person name="Yin L."/>
            <person name="Zhang G."/>
            <person name="Qian W."/>
            <person name="Fan W."/>
        </authorList>
    </citation>
    <scope>NUCLEOTIDE SEQUENCE [LARGE SCALE GENOMIC DNA]</scope>
    <source>
        <strain evidence="1">SZHN2017</strain>
        <tissue evidence="1">Muscle</tissue>
    </source>
</reference>
<dbReference type="Proteomes" id="UP000245119">
    <property type="component" value="Linkage Group LG14"/>
</dbReference>
<sequence length="158" mass="16816">MSGGDCCEQFSVRPTKQLTNTSAVSPPTATVTDYSAPLSRSLIHPTACSPQTHTFRFSDPETHDLGEIRSVYSGDVGQTLGWKVRQVGMADQGQQACTQQVPGQVTGQVTGQSWTSNPPSGAGFNCSQCITSTSQQAGQHRVADSSIQWCESVMDCSL</sequence>
<accession>A0A2T7NBQ6</accession>
<dbReference type="EMBL" id="PZQS01000014">
    <property type="protein sequence ID" value="PVD18599.1"/>
    <property type="molecule type" value="Genomic_DNA"/>
</dbReference>
<evidence type="ECO:0000313" key="1">
    <source>
        <dbReference type="EMBL" id="PVD18599.1"/>
    </source>
</evidence>
<dbReference type="AlphaFoldDB" id="A0A2T7NBQ6"/>
<name>A0A2T7NBQ6_POMCA</name>
<protein>
    <submittedName>
        <fullName evidence="1">Uncharacterized protein</fullName>
    </submittedName>
</protein>
<keyword evidence="2" id="KW-1185">Reference proteome</keyword>
<comment type="caution">
    <text evidence="1">The sequence shown here is derived from an EMBL/GenBank/DDBJ whole genome shotgun (WGS) entry which is preliminary data.</text>
</comment>
<organism evidence="1 2">
    <name type="scientific">Pomacea canaliculata</name>
    <name type="common">Golden apple snail</name>
    <dbReference type="NCBI Taxonomy" id="400727"/>
    <lineage>
        <taxon>Eukaryota</taxon>
        <taxon>Metazoa</taxon>
        <taxon>Spiralia</taxon>
        <taxon>Lophotrochozoa</taxon>
        <taxon>Mollusca</taxon>
        <taxon>Gastropoda</taxon>
        <taxon>Caenogastropoda</taxon>
        <taxon>Architaenioglossa</taxon>
        <taxon>Ampullarioidea</taxon>
        <taxon>Ampullariidae</taxon>
        <taxon>Pomacea</taxon>
    </lineage>
</organism>
<proteinExistence type="predicted"/>
<gene>
    <name evidence="1" type="ORF">C0Q70_21149</name>
</gene>
<evidence type="ECO:0000313" key="2">
    <source>
        <dbReference type="Proteomes" id="UP000245119"/>
    </source>
</evidence>